<proteinExistence type="predicted"/>
<organism evidence="3 4">
    <name type="scientific">Thiopseudomonas denitrificans</name>
    <dbReference type="NCBI Taxonomy" id="1501432"/>
    <lineage>
        <taxon>Bacteria</taxon>
        <taxon>Pseudomonadati</taxon>
        <taxon>Pseudomonadota</taxon>
        <taxon>Gammaproteobacteria</taxon>
        <taxon>Pseudomonadales</taxon>
        <taxon>Pseudomonadaceae</taxon>
        <taxon>Thiopseudomonas</taxon>
    </lineage>
</organism>
<feature type="transmembrane region" description="Helical" evidence="1">
    <location>
        <begin position="231"/>
        <end position="250"/>
    </location>
</feature>
<evidence type="ECO:0000313" key="4">
    <source>
        <dbReference type="Proteomes" id="UP000294575"/>
    </source>
</evidence>
<dbReference type="OrthoDB" id="8527955at2"/>
<name>A0A4R6U0K3_9GAMM</name>
<gene>
    <name evidence="3" type="ORF">DFQ45_106126</name>
</gene>
<keyword evidence="1" id="KW-0812">Transmembrane</keyword>
<evidence type="ECO:0000256" key="1">
    <source>
        <dbReference type="SAM" id="Phobius"/>
    </source>
</evidence>
<feature type="transmembrane region" description="Helical" evidence="1">
    <location>
        <begin position="296"/>
        <end position="314"/>
    </location>
</feature>
<feature type="transmembrane region" description="Helical" evidence="1">
    <location>
        <begin position="208"/>
        <end position="225"/>
    </location>
</feature>
<comment type="caution">
    <text evidence="3">The sequence shown here is derived from an EMBL/GenBank/DDBJ whole genome shotgun (WGS) entry which is preliminary data.</text>
</comment>
<dbReference type="Proteomes" id="UP000294575">
    <property type="component" value="Unassembled WGS sequence"/>
</dbReference>
<feature type="domain" description="DUF4401" evidence="2">
    <location>
        <begin position="29"/>
        <end position="344"/>
    </location>
</feature>
<feature type="transmembrane region" description="Helical" evidence="1">
    <location>
        <begin position="169"/>
        <end position="187"/>
    </location>
</feature>
<keyword evidence="1" id="KW-0472">Membrane</keyword>
<dbReference type="AlphaFoldDB" id="A0A4R6U0K3"/>
<feature type="transmembrane region" description="Helical" evidence="1">
    <location>
        <begin position="67"/>
        <end position="85"/>
    </location>
</feature>
<dbReference type="Pfam" id="PF14351">
    <property type="entry name" value="DUF4401"/>
    <property type="match status" value="1"/>
</dbReference>
<dbReference type="RefSeq" id="WP_101495888.1">
    <property type="nucleotide sequence ID" value="NZ_LNJZ01000003.1"/>
</dbReference>
<keyword evidence="1" id="KW-1133">Transmembrane helix</keyword>
<dbReference type="EMBL" id="SNYK01000006">
    <property type="protein sequence ID" value="TDQ37899.1"/>
    <property type="molecule type" value="Genomic_DNA"/>
</dbReference>
<feature type="transmembrane region" description="Helical" evidence="1">
    <location>
        <begin position="144"/>
        <end position="163"/>
    </location>
</feature>
<protein>
    <submittedName>
        <fullName evidence="3">Uncharacterized protein DUF4401</fullName>
    </submittedName>
</protein>
<dbReference type="InterPro" id="IPR025513">
    <property type="entry name" value="DUF4401"/>
</dbReference>
<evidence type="ECO:0000259" key="2">
    <source>
        <dbReference type="Pfam" id="PF14351"/>
    </source>
</evidence>
<reference evidence="3 4" key="1">
    <citation type="submission" date="2019-03" db="EMBL/GenBank/DDBJ databases">
        <title>Genomic Encyclopedia of Type Strains, Phase IV (KMG-IV): sequencing the most valuable type-strain genomes for metagenomic binning, comparative biology and taxonomic classification.</title>
        <authorList>
            <person name="Goeker M."/>
        </authorList>
    </citation>
    <scope>NUCLEOTIDE SEQUENCE [LARGE SCALE GENOMIC DNA]</scope>
    <source>
        <strain evidence="3 4">DSM 28679</strain>
    </source>
</reference>
<accession>A0A4R6U0K3</accession>
<feature type="transmembrane region" description="Helical" evidence="1">
    <location>
        <begin position="262"/>
        <end position="290"/>
    </location>
</feature>
<feature type="transmembrane region" description="Helical" evidence="1">
    <location>
        <begin position="35"/>
        <end position="61"/>
    </location>
</feature>
<evidence type="ECO:0000313" key="3">
    <source>
        <dbReference type="EMBL" id="TDQ37899.1"/>
    </source>
</evidence>
<keyword evidence="4" id="KW-1185">Reference proteome</keyword>
<sequence length="357" mass="39387">MSNDAQQLWQDLSARQLVQGPLTPALQQPWYLRMFLAVTAWLAAQFFLLSVVAIPGTVLFFLSSSQLHQSMVVLGSVLLALAAWISRLQRSVFVHQLAVAAALTGQGLVLVGLALLELPVALALLIALVQVPVFLLVRDTFVRGLCVPVFVIALAYALAGFAVEHEQTLLLQGVLPLLLAVTGWLYLEEARLACWQQWIRPLKRGLTLALWAWLVLQHTELLALGRGGLWAHKPLLLTLVLAGFLGWLLLRKLQQPSERLYGLALGVLVACAGWQIPGVTVTVLLLALAWLQGQRLYWGANLVVLLGMLLLYYYNLEQTLLVKSMILTGLAVLLLGLRFWLLRLPGLNRPEKESADA</sequence>
<feature type="transmembrane region" description="Helical" evidence="1">
    <location>
        <begin position="321"/>
        <end position="341"/>
    </location>
</feature>